<dbReference type="Gene3D" id="2.130.10.10">
    <property type="entry name" value="YVTN repeat-like/Quinoprotein amine dehydrogenase"/>
    <property type="match status" value="1"/>
</dbReference>
<evidence type="ECO:0000256" key="12">
    <source>
        <dbReference type="PROSITE-ProRule" id="PRU01006"/>
    </source>
</evidence>
<dbReference type="GO" id="GO:0031902">
    <property type="term" value="C:late endosome membrane"/>
    <property type="evidence" value="ECO:0007669"/>
    <property type="project" value="UniProtKB-SubCell"/>
</dbReference>
<dbReference type="KEGG" id="hazt:108671860"/>
<keyword evidence="5" id="KW-0479">Metal-binding</keyword>
<gene>
    <name evidence="16" type="primary">LOC108671860</name>
</gene>
<dbReference type="Pfam" id="PF23341">
    <property type="entry name" value="PEP5_VPS11_N"/>
    <property type="match status" value="1"/>
</dbReference>
<feature type="region of interest" description="Disordered" evidence="13">
    <location>
        <begin position="1114"/>
        <end position="1172"/>
    </location>
</feature>
<dbReference type="SUPFAM" id="SSF57850">
    <property type="entry name" value="RING/U-box"/>
    <property type="match status" value="1"/>
</dbReference>
<keyword evidence="10" id="KW-0458">Lysosome</keyword>
<keyword evidence="8" id="KW-0653">Protein transport</keyword>
<evidence type="ECO:0000256" key="5">
    <source>
        <dbReference type="ARBA" id="ARBA00022723"/>
    </source>
</evidence>
<dbReference type="PROSITE" id="PS50236">
    <property type="entry name" value="CHCR"/>
    <property type="match status" value="1"/>
</dbReference>
<evidence type="ECO:0000256" key="10">
    <source>
        <dbReference type="ARBA" id="ARBA00023228"/>
    </source>
</evidence>
<dbReference type="Pfam" id="PF23356">
    <property type="entry name" value="TPR_PEP5_VPS11"/>
    <property type="match status" value="1"/>
</dbReference>
<evidence type="ECO:0000256" key="7">
    <source>
        <dbReference type="ARBA" id="ARBA00022833"/>
    </source>
</evidence>
<dbReference type="InterPro" id="IPR057307">
    <property type="entry name" value="PEP5_VPS11_N"/>
</dbReference>
<evidence type="ECO:0000256" key="4">
    <source>
        <dbReference type="ARBA" id="ARBA00022448"/>
    </source>
</evidence>
<keyword evidence="7" id="KW-0862">Zinc</keyword>
<evidence type="ECO:0000313" key="15">
    <source>
        <dbReference type="Proteomes" id="UP000694843"/>
    </source>
</evidence>
<dbReference type="PANTHER" id="PTHR23323:SF24">
    <property type="entry name" value="VACUOLAR PROTEIN SORTING-ASSOCIATED PROTEIN 11 HOMOLOG"/>
    <property type="match status" value="1"/>
</dbReference>
<dbReference type="GO" id="GO:0008270">
    <property type="term" value="F:zinc ion binding"/>
    <property type="evidence" value="ECO:0007669"/>
    <property type="project" value="UniProtKB-KW"/>
</dbReference>
<evidence type="ECO:0000256" key="6">
    <source>
        <dbReference type="ARBA" id="ARBA00022771"/>
    </source>
</evidence>
<dbReference type="GO" id="GO:0030674">
    <property type="term" value="F:protein-macromolecule adaptor activity"/>
    <property type="evidence" value="ECO:0007669"/>
    <property type="project" value="TreeGrafter"/>
</dbReference>
<feature type="compositionally biased region" description="Acidic residues" evidence="13">
    <location>
        <begin position="1230"/>
        <end position="1243"/>
    </location>
</feature>
<dbReference type="AlphaFoldDB" id="A0A979FXY0"/>
<dbReference type="GO" id="GO:0048284">
    <property type="term" value="P:organelle fusion"/>
    <property type="evidence" value="ECO:0007669"/>
    <property type="project" value="TreeGrafter"/>
</dbReference>
<name>A0A979FXY0_HYAAZ</name>
<protein>
    <submittedName>
        <fullName evidence="16">Vacuolar protein sorting-associated protein 11 homolog</fullName>
    </submittedName>
</protein>
<feature type="region of interest" description="Disordered" evidence="13">
    <location>
        <begin position="1184"/>
        <end position="1243"/>
    </location>
</feature>
<dbReference type="GO" id="GO:0006904">
    <property type="term" value="P:vesicle docking involved in exocytosis"/>
    <property type="evidence" value="ECO:0007669"/>
    <property type="project" value="TreeGrafter"/>
</dbReference>
<dbReference type="InterPro" id="IPR000547">
    <property type="entry name" value="Clathrin_H-chain/VPS_repeat"/>
</dbReference>
<dbReference type="PANTHER" id="PTHR23323">
    <property type="entry name" value="VACUOLAR PROTEIN SORTING-ASSOCIATED PROTEIN"/>
    <property type="match status" value="1"/>
</dbReference>
<dbReference type="GO" id="GO:0030897">
    <property type="term" value="C:HOPS complex"/>
    <property type="evidence" value="ECO:0007669"/>
    <property type="project" value="TreeGrafter"/>
</dbReference>
<dbReference type="PROSITE" id="PS50089">
    <property type="entry name" value="ZF_RING_2"/>
    <property type="match status" value="1"/>
</dbReference>
<evidence type="ECO:0000313" key="16">
    <source>
        <dbReference type="RefSeq" id="XP_047741175.1"/>
    </source>
</evidence>
<dbReference type="InterPro" id="IPR001841">
    <property type="entry name" value="Znf_RING"/>
</dbReference>
<dbReference type="RefSeq" id="XP_047741175.1">
    <property type="nucleotide sequence ID" value="XM_047885219.1"/>
</dbReference>
<evidence type="ECO:0000256" key="13">
    <source>
        <dbReference type="SAM" id="MobiDB-lite"/>
    </source>
</evidence>
<feature type="compositionally biased region" description="Basic and acidic residues" evidence="13">
    <location>
        <begin position="1214"/>
        <end position="1223"/>
    </location>
</feature>
<keyword evidence="15" id="KW-1185">Reference proteome</keyword>
<dbReference type="CTD" id="55823"/>
<feature type="compositionally biased region" description="Basic and acidic residues" evidence="13">
    <location>
        <begin position="508"/>
        <end position="523"/>
    </location>
</feature>
<dbReference type="OrthoDB" id="26184at2759"/>
<comment type="subcellular location">
    <subcellularLocation>
        <location evidence="2">Late endosome membrane</location>
        <topology evidence="2">Peripheral membrane protein</topology>
        <orientation evidence="2">Cytoplasmic side</orientation>
    </subcellularLocation>
    <subcellularLocation>
        <location evidence="1">Lysosome</location>
    </subcellularLocation>
</comment>
<feature type="region of interest" description="Disordered" evidence="13">
    <location>
        <begin position="506"/>
        <end position="526"/>
    </location>
</feature>
<dbReference type="GO" id="GO:0006886">
    <property type="term" value="P:intracellular protein transport"/>
    <property type="evidence" value="ECO:0007669"/>
    <property type="project" value="UniProtKB-UniRule"/>
</dbReference>
<evidence type="ECO:0000256" key="3">
    <source>
        <dbReference type="ARBA" id="ARBA00007070"/>
    </source>
</evidence>
<dbReference type="SUPFAM" id="SSF50978">
    <property type="entry name" value="WD40 repeat-like"/>
    <property type="match status" value="1"/>
</dbReference>
<evidence type="ECO:0000256" key="1">
    <source>
        <dbReference type="ARBA" id="ARBA00004371"/>
    </source>
</evidence>
<accession>A0A979FXY0</accession>
<evidence type="ECO:0000259" key="14">
    <source>
        <dbReference type="PROSITE" id="PS50089"/>
    </source>
</evidence>
<dbReference type="Proteomes" id="UP000694843">
    <property type="component" value="Unplaced"/>
</dbReference>
<evidence type="ECO:0000256" key="9">
    <source>
        <dbReference type="ARBA" id="ARBA00023136"/>
    </source>
</evidence>
<dbReference type="InterPro" id="IPR013083">
    <property type="entry name" value="Znf_RING/FYVE/PHD"/>
</dbReference>
<keyword evidence="9" id="KW-0472">Membrane</keyword>
<keyword evidence="4" id="KW-0813">Transport</keyword>
<feature type="region of interest" description="Disordered" evidence="13">
    <location>
        <begin position="985"/>
        <end position="1061"/>
    </location>
</feature>
<dbReference type="GO" id="GO:0007033">
    <property type="term" value="P:vacuole organization"/>
    <property type="evidence" value="ECO:0007669"/>
    <property type="project" value="TreeGrafter"/>
</dbReference>
<dbReference type="InterPro" id="IPR036322">
    <property type="entry name" value="WD40_repeat_dom_sf"/>
</dbReference>
<evidence type="ECO:0000256" key="11">
    <source>
        <dbReference type="PROSITE-ProRule" id="PRU00175"/>
    </source>
</evidence>
<dbReference type="Gene3D" id="3.30.40.10">
    <property type="entry name" value="Zinc/RING finger domain, C3HC4 (zinc finger)"/>
    <property type="match status" value="1"/>
</dbReference>
<evidence type="ECO:0000256" key="2">
    <source>
        <dbReference type="ARBA" id="ARBA00004492"/>
    </source>
</evidence>
<feature type="compositionally biased region" description="Acidic residues" evidence="13">
    <location>
        <begin position="1195"/>
        <end position="1213"/>
    </location>
</feature>
<sequence>MMGSSPVLQWRKFEFFNVVEGADDNQLGSLLKSGSSLTAACSGRDLIYVGDSKGFVHTLSRTLDSPVPSFPAHDAKVAWMWAADAASLLVTMAHPANGCSELKVWAPDRLQADQPLLLRLLRPDPRPPARPGAALPPPSTVTAVAVHPNLNMLALGFTCGAIMLYRGDLGRDRERGSTSRVIVTFSSTVTNLHFHLTMHTYTAHTNARTGKTSSTPSVDVQTTSLLITTTTNVYSMQCTQRDKETTSELDKVGCRSGCSDLAVGRNEHHIFVMARDDALYSYSSEGRAGFYAFPGLKELLFCHRGYAIVVQAQADRNAPSNSNKRTLCNVYDLSNQVIALTHPLPGPLVGLVSEWGGLYGVCSAAGGASPSLIQFQEKHLHAKMEILFKKNQYDIAVSLARGQKVSGEGVAEILKQYGDWLYSKGELSMAVKQYIKTIPHLEPSYVIKKFLSSEHMSLLAEYLEALHARNLHSPDHSSLLLNCYTRHKHDDRIRSFIEKHSKQVKAAQQEKERQLRDGSDHHNRSPVAAKHLAPAGLNDEDVSVLVEVCREGGFYEEALQLSALHGLHSLHLDILCNHTKQFTKAIEYIRTLDLSAASEQMVAHGSALTRGAPDETLELLIELATDYTPDNTPLVGEACLDGYLEGRSPQSCPPEKFESVVCGDSLLAIRYIEGVSKRLLQLGHPRPATRLHEMLLAEYLHQLSAASEDVVREAWEQKVRSLVSEDSLYPLDPALACLLCDRHNYPHGKLLIWEHHRMFDEILQHHMGAGDEQALLSVCEAQGGKDPGLWLTALRLLTAPQLPRPPDTRVLQRVLARVGEWDTASWLAYLTALADREEEAALAHTSQLTDIVAEADAVRDQIIAIQNSGLVFTESNCDACHKELEFPTVHFFCKHSFHQHCFSSYCSSSEEECPMCLPRHNDIRDSLRQQASHRATIQSFGESMSGGDSDDVFSELADYLARGLFTDYTANLAIHTSASHTNTARAADAAAADNEQAPVSAPGTPDAAAARTRTTAAAAALDASHLSGGASESRLRLKEARGQALPAAQSGASEGRLRHEQASRVLDAASEARVRGVVASSVAMPQPEARVRGTVASSVTMPQPEARLRSHGNIFDKVGSPKKMSPRFGRSPTSLMDQITVSGGVPLAPAKRRPNFADHTHPESISSALANSRPAAVTNAELNPFESASNNPFGDDFETEADDNNPFGGDDEADNKNPFEEPKAASNPFEENDNDDSLNPFEE</sequence>
<dbReference type="GO" id="GO:0005764">
    <property type="term" value="C:lysosome"/>
    <property type="evidence" value="ECO:0007669"/>
    <property type="project" value="UniProtKB-SubCell"/>
</dbReference>
<dbReference type="GeneID" id="108671860"/>
<dbReference type="InterPro" id="IPR015943">
    <property type="entry name" value="WD40/YVTN_repeat-like_dom_sf"/>
</dbReference>
<feature type="domain" description="RING-type" evidence="14">
    <location>
        <begin position="877"/>
        <end position="916"/>
    </location>
</feature>
<dbReference type="OMA" id="ENENECP"/>
<organism evidence="15 16">
    <name type="scientific">Hyalella azteca</name>
    <name type="common">Amphipod</name>
    <dbReference type="NCBI Taxonomy" id="294128"/>
    <lineage>
        <taxon>Eukaryota</taxon>
        <taxon>Metazoa</taxon>
        <taxon>Ecdysozoa</taxon>
        <taxon>Arthropoda</taxon>
        <taxon>Crustacea</taxon>
        <taxon>Multicrustacea</taxon>
        <taxon>Malacostraca</taxon>
        <taxon>Eumalacostraca</taxon>
        <taxon>Peracarida</taxon>
        <taxon>Amphipoda</taxon>
        <taxon>Senticaudata</taxon>
        <taxon>Talitrida</taxon>
        <taxon>Talitroidea</taxon>
        <taxon>Hyalellidae</taxon>
        <taxon>Hyalella</taxon>
    </lineage>
</organism>
<feature type="repeat" description="CHCR" evidence="12">
    <location>
        <begin position="434"/>
        <end position="614"/>
    </location>
</feature>
<feature type="compositionally biased region" description="Low complexity" evidence="13">
    <location>
        <begin position="1000"/>
        <end position="1031"/>
    </location>
</feature>
<feature type="compositionally biased region" description="Polar residues" evidence="13">
    <location>
        <begin position="1131"/>
        <end position="1141"/>
    </location>
</feature>
<dbReference type="GO" id="GO:0007032">
    <property type="term" value="P:endosome organization"/>
    <property type="evidence" value="ECO:0007669"/>
    <property type="project" value="TreeGrafter"/>
</dbReference>
<evidence type="ECO:0000256" key="8">
    <source>
        <dbReference type="ARBA" id="ARBA00022927"/>
    </source>
</evidence>
<reference evidence="16" key="1">
    <citation type="submission" date="2025-08" db="UniProtKB">
        <authorList>
            <consortium name="RefSeq"/>
        </authorList>
    </citation>
    <scope>IDENTIFICATION</scope>
    <source>
        <tissue evidence="16">Whole organism</tissue>
    </source>
</reference>
<comment type="similarity">
    <text evidence="3">Belongs to the VPS11 family.</text>
</comment>
<keyword evidence="6 11" id="KW-0863">Zinc-finger</keyword>
<dbReference type="InterPro" id="IPR057308">
    <property type="entry name" value="CHCR_PEP5_VPS11"/>
</dbReference>
<proteinExistence type="inferred from homology"/>